<sequence>MKFTSKTFIITLTVTILMVSVLVDVASARTCQEQNGRCQRRRCFPRIRVSGSGCPPEQSRCCRSVWSFISAIPPGGTDINIDIPLLRHPNGYLLNDVSSIPIRRYNVGDNSTMQLNNN</sequence>
<reference evidence="2 3" key="1">
    <citation type="submission" date="2024-08" db="EMBL/GenBank/DDBJ databases">
        <authorList>
            <person name="Cucini C."/>
            <person name="Frati F."/>
        </authorList>
    </citation>
    <scope>NUCLEOTIDE SEQUENCE [LARGE SCALE GENOMIC DNA]</scope>
</reference>
<feature type="chain" id="PRO_5045511340" evidence="1">
    <location>
        <begin position="29"/>
        <end position="118"/>
    </location>
</feature>
<accession>A0ABP1S014</accession>
<comment type="caution">
    <text evidence="2">The sequence shown here is derived from an EMBL/GenBank/DDBJ whole genome shotgun (WGS) entry which is preliminary data.</text>
</comment>
<evidence type="ECO:0000256" key="1">
    <source>
        <dbReference type="SAM" id="SignalP"/>
    </source>
</evidence>
<proteinExistence type="predicted"/>
<evidence type="ECO:0000313" key="3">
    <source>
        <dbReference type="Proteomes" id="UP001642540"/>
    </source>
</evidence>
<keyword evidence="3" id="KW-1185">Reference proteome</keyword>
<gene>
    <name evidence="2" type="ORF">ODALV1_LOCUS28175</name>
</gene>
<protein>
    <submittedName>
        <fullName evidence="2">Uncharacterized protein</fullName>
    </submittedName>
</protein>
<dbReference type="EMBL" id="CAXLJM020000133">
    <property type="protein sequence ID" value="CAL8140175.1"/>
    <property type="molecule type" value="Genomic_DNA"/>
</dbReference>
<feature type="signal peptide" evidence="1">
    <location>
        <begin position="1"/>
        <end position="28"/>
    </location>
</feature>
<name>A0ABP1S014_9HEXA</name>
<organism evidence="2 3">
    <name type="scientific">Orchesella dallaii</name>
    <dbReference type="NCBI Taxonomy" id="48710"/>
    <lineage>
        <taxon>Eukaryota</taxon>
        <taxon>Metazoa</taxon>
        <taxon>Ecdysozoa</taxon>
        <taxon>Arthropoda</taxon>
        <taxon>Hexapoda</taxon>
        <taxon>Collembola</taxon>
        <taxon>Entomobryomorpha</taxon>
        <taxon>Entomobryoidea</taxon>
        <taxon>Orchesellidae</taxon>
        <taxon>Orchesellinae</taxon>
        <taxon>Orchesella</taxon>
    </lineage>
</organism>
<dbReference type="SUPFAM" id="SSF57392">
    <property type="entry name" value="Defensin-like"/>
    <property type="match status" value="1"/>
</dbReference>
<keyword evidence="1" id="KW-0732">Signal</keyword>
<evidence type="ECO:0000313" key="2">
    <source>
        <dbReference type="EMBL" id="CAL8140175.1"/>
    </source>
</evidence>
<dbReference type="Proteomes" id="UP001642540">
    <property type="component" value="Unassembled WGS sequence"/>
</dbReference>